<evidence type="ECO:0000313" key="9">
    <source>
        <dbReference type="EMBL" id="OEV34908.1"/>
    </source>
</evidence>
<keyword evidence="5 8" id="KW-1133">Transmembrane helix</keyword>
<feature type="transmembrane region" description="Helical" evidence="8">
    <location>
        <begin position="41"/>
        <end position="63"/>
    </location>
</feature>
<dbReference type="PANTHER" id="PTHR23517">
    <property type="entry name" value="RESISTANCE PROTEIN MDTM, PUTATIVE-RELATED-RELATED"/>
    <property type="match status" value="1"/>
</dbReference>
<keyword evidence="3" id="KW-1003">Cell membrane</keyword>
<evidence type="ECO:0000256" key="5">
    <source>
        <dbReference type="ARBA" id="ARBA00022989"/>
    </source>
</evidence>
<dbReference type="AlphaFoldDB" id="A0A1E7N2I6"/>
<protein>
    <recommendedName>
        <fullName evidence="11">MFS transporter</fullName>
    </recommendedName>
</protein>
<feature type="compositionally biased region" description="Polar residues" evidence="7">
    <location>
        <begin position="1"/>
        <end position="11"/>
    </location>
</feature>
<feature type="region of interest" description="Disordered" evidence="7">
    <location>
        <begin position="458"/>
        <end position="506"/>
    </location>
</feature>
<feature type="transmembrane region" description="Helical" evidence="8">
    <location>
        <begin position="191"/>
        <end position="211"/>
    </location>
</feature>
<dbReference type="OrthoDB" id="6803299at2"/>
<evidence type="ECO:0000256" key="6">
    <source>
        <dbReference type="ARBA" id="ARBA00023136"/>
    </source>
</evidence>
<evidence type="ECO:0000256" key="8">
    <source>
        <dbReference type="SAM" id="Phobius"/>
    </source>
</evidence>
<feature type="transmembrane region" description="Helical" evidence="8">
    <location>
        <begin position="351"/>
        <end position="381"/>
    </location>
</feature>
<dbReference type="Pfam" id="PF07690">
    <property type="entry name" value="MFS_1"/>
    <property type="match status" value="1"/>
</dbReference>
<feature type="region of interest" description="Disordered" evidence="7">
    <location>
        <begin position="1"/>
        <end position="26"/>
    </location>
</feature>
<organism evidence="9 10">
    <name type="scientific">Kitasatospora aureofaciens</name>
    <name type="common">Streptomyces aureofaciens</name>
    <dbReference type="NCBI Taxonomy" id="1894"/>
    <lineage>
        <taxon>Bacteria</taxon>
        <taxon>Bacillati</taxon>
        <taxon>Actinomycetota</taxon>
        <taxon>Actinomycetes</taxon>
        <taxon>Kitasatosporales</taxon>
        <taxon>Streptomycetaceae</taxon>
        <taxon>Kitasatospora</taxon>
    </lineage>
</organism>
<dbReference type="InterPro" id="IPR011701">
    <property type="entry name" value="MFS"/>
</dbReference>
<comment type="subcellular location">
    <subcellularLocation>
        <location evidence="1">Cell membrane</location>
        <topology evidence="1">Multi-pass membrane protein</topology>
    </subcellularLocation>
</comment>
<dbReference type="SUPFAM" id="SSF103473">
    <property type="entry name" value="MFS general substrate transporter"/>
    <property type="match status" value="1"/>
</dbReference>
<evidence type="ECO:0000256" key="1">
    <source>
        <dbReference type="ARBA" id="ARBA00004651"/>
    </source>
</evidence>
<dbReference type="GO" id="GO:0022857">
    <property type="term" value="F:transmembrane transporter activity"/>
    <property type="evidence" value="ECO:0007669"/>
    <property type="project" value="InterPro"/>
</dbReference>
<evidence type="ECO:0008006" key="11">
    <source>
        <dbReference type="Google" id="ProtNLM"/>
    </source>
</evidence>
<gene>
    <name evidence="9" type="ORF">HS99_0034915</name>
</gene>
<feature type="compositionally biased region" description="Basic and acidic residues" evidence="7">
    <location>
        <begin position="470"/>
        <end position="506"/>
    </location>
</feature>
<dbReference type="Gene3D" id="1.20.1250.20">
    <property type="entry name" value="MFS general substrate transporter like domains"/>
    <property type="match status" value="1"/>
</dbReference>
<feature type="region of interest" description="Disordered" evidence="7">
    <location>
        <begin position="229"/>
        <end position="267"/>
    </location>
</feature>
<evidence type="ECO:0000256" key="7">
    <source>
        <dbReference type="SAM" id="MobiDB-lite"/>
    </source>
</evidence>
<evidence type="ECO:0000256" key="3">
    <source>
        <dbReference type="ARBA" id="ARBA00022475"/>
    </source>
</evidence>
<feature type="transmembrane region" description="Helical" evidence="8">
    <location>
        <begin position="69"/>
        <end position="92"/>
    </location>
</feature>
<feature type="transmembrane region" description="Helical" evidence="8">
    <location>
        <begin position="166"/>
        <end position="185"/>
    </location>
</feature>
<comment type="caution">
    <text evidence="9">The sequence shown here is derived from an EMBL/GenBank/DDBJ whole genome shotgun (WGS) entry which is preliminary data.</text>
</comment>
<evidence type="ECO:0000256" key="4">
    <source>
        <dbReference type="ARBA" id="ARBA00022692"/>
    </source>
</evidence>
<accession>A0A1E7N2I6</accession>
<feature type="transmembrane region" description="Helical" evidence="8">
    <location>
        <begin position="278"/>
        <end position="303"/>
    </location>
</feature>
<feature type="transmembrane region" description="Helical" evidence="8">
    <location>
        <begin position="309"/>
        <end position="330"/>
    </location>
</feature>
<keyword evidence="6 8" id="KW-0472">Membrane</keyword>
<evidence type="ECO:0000256" key="2">
    <source>
        <dbReference type="ARBA" id="ARBA00022448"/>
    </source>
</evidence>
<sequence length="644" mass="65779">MTTSPAESSAPSFAMPEPGRSGRLPEALRRRLHPDPTVRRLAGITLVNTVGNGLSLSVAVLFFTRVLGLSAAQLGFGMTAAGLCGVVASVPAGRAADRWGARRVLVALVSAEAVGTAGYVFVHSYPAFVLLACAVSAVDRGSSAARNALYAEVLPADRRVAGRAHLRVVTNIGICLGTGLGAIALQLDTRAVYLSAILADAVSYVAVAFLLHRLPVVAAPAAASVAAESRDRTGTPGVSGTEGGSGAAARSGAANPSDPVDKGVKQGRGNPALRDGPFLAVTALCSVLGLQFAVLEVGVPLWIVQQTAAPRITVAGSLVVNTLMVIALQVRATRGTEERTAAARACRRAGLLLAASCLVLALAHGLPGILAAVVVLAGIALQSLAEVMGQAGGWALSYDLAGERGHGAYQGVFNAGTAAALMAGPALVSTAVIGYGPAGWAVLGAVLAAAGLAMGPPSGGPDGGTHGCRRRDARDADRLTRRGPVTRRDPVPGRRLRPDDRHRLDLDQYIRPEQRGDLHRGGRRERKVAQVLVAGLPDRRQVGDVGHEEGELDDVREVGPGGGEAAAQVLEDLAGLRLRVTRADQVPVLVEGDLPGDLDQSTAAGDDLGVAGPGGDAGRLGDVGEVLGGHGARSCGIARRCRKR</sequence>
<keyword evidence="2" id="KW-0813">Transport</keyword>
<dbReference type="InterPro" id="IPR036259">
    <property type="entry name" value="MFS_trans_sf"/>
</dbReference>
<dbReference type="GO" id="GO:0005886">
    <property type="term" value="C:plasma membrane"/>
    <property type="evidence" value="ECO:0007669"/>
    <property type="project" value="UniProtKB-SubCell"/>
</dbReference>
<evidence type="ECO:0000313" key="10">
    <source>
        <dbReference type="Proteomes" id="UP000037395"/>
    </source>
</evidence>
<reference evidence="9" key="1">
    <citation type="submission" date="2016-08" db="EMBL/GenBank/DDBJ databases">
        <title>Sequencing, Assembly and Comparative Genomics of S. aureofaciens ATCC 10762.</title>
        <authorList>
            <person name="Gradnigo J.S."/>
            <person name="Johnson N."/>
            <person name="Somerville G.A."/>
        </authorList>
    </citation>
    <scope>NUCLEOTIDE SEQUENCE [LARGE SCALE GENOMIC DNA]</scope>
    <source>
        <strain evidence="9">ATCC 10762</strain>
    </source>
</reference>
<dbReference type="InterPro" id="IPR050171">
    <property type="entry name" value="MFS_Transporters"/>
</dbReference>
<dbReference type="EMBL" id="JPRF03000042">
    <property type="protein sequence ID" value="OEV34908.1"/>
    <property type="molecule type" value="Genomic_DNA"/>
</dbReference>
<keyword evidence="10" id="KW-1185">Reference proteome</keyword>
<proteinExistence type="predicted"/>
<keyword evidence="4 8" id="KW-0812">Transmembrane</keyword>
<dbReference type="Proteomes" id="UP000037395">
    <property type="component" value="Unassembled WGS sequence"/>
</dbReference>
<name>A0A1E7N2I6_KITAU</name>
<dbReference type="PANTHER" id="PTHR23517:SF2">
    <property type="entry name" value="MULTIDRUG RESISTANCE PROTEIN MDTH"/>
    <property type="match status" value="1"/>
</dbReference>